<dbReference type="SUPFAM" id="SSF56672">
    <property type="entry name" value="DNA/RNA polymerases"/>
    <property type="match status" value="1"/>
</dbReference>
<dbReference type="Pfam" id="PF00651">
    <property type="entry name" value="BTB"/>
    <property type="match status" value="1"/>
</dbReference>
<dbReference type="EMBL" id="LSRX01001521">
    <property type="protein sequence ID" value="OLP79138.1"/>
    <property type="molecule type" value="Genomic_DNA"/>
</dbReference>
<keyword evidence="4" id="KW-1185">Reference proteome</keyword>
<dbReference type="InterPro" id="IPR011333">
    <property type="entry name" value="SKP1/BTB/POZ_sf"/>
</dbReference>
<reference evidence="3 4" key="1">
    <citation type="submission" date="2016-02" db="EMBL/GenBank/DDBJ databases">
        <title>Genome analysis of coral dinoflagellate symbionts highlights evolutionary adaptations to a symbiotic lifestyle.</title>
        <authorList>
            <person name="Aranda M."/>
            <person name="Li Y."/>
            <person name="Liew Y.J."/>
            <person name="Baumgarten S."/>
            <person name="Simakov O."/>
            <person name="Wilson M."/>
            <person name="Piel J."/>
            <person name="Ashoor H."/>
            <person name="Bougouffa S."/>
            <person name="Bajic V.B."/>
            <person name="Ryu T."/>
            <person name="Ravasi T."/>
            <person name="Bayer T."/>
            <person name="Micklem G."/>
            <person name="Kim H."/>
            <person name="Bhak J."/>
            <person name="Lajeunesse T.C."/>
            <person name="Voolstra C.R."/>
        </authorList>
    </citation>
    <scope>NUCLEOTIDE SEQUENCE [LARGE SCALE GENOMIC DNA]</scope>
    <source>
        <strain evidence="3 4">CCMP2467</strain>
    </source>
</reference>
<dbReference type="SMART" id="SM00225">
    <property type="entry name" value="BTB"/>
    <property type="match status" value="1"/>
</dbReference>
<name>A0A1Q9C892_SYMMI</name>
<evidence type="ECO:0000256" key="1">
    <source>
        <dbReference type="SAM" id="MobiDB-lite"/>
    </source>
</evidence>
<evidence type="ECO:0000313" key="4">
    <source>
        <dbReference type="Proteomes" id="UP000186817"/>
    </source>
</evidence>
<organism evidence="3 4">
    <name type="scientific">Symbiodinium microadriaticum</name>
    <name type="common">Dinoflagellate</name>
    <name type="synonym">Zooxanthella microadriatica</name>
    <dbReference type="NCBI Taxonomy" id="2951"/>
    <lineage>
        <taxon>Eukaryota</taxon>
        <taxon>Sar</taxon>
        <taxon>Alveolata</taxon>
        <taxon>Dinophyceae</taxon>
        <taxon>Suessiales</taxon>
        <taxon>Symbiodiniaceae</taxon>
        <taxon>Symbiodinium</taxon>
    </lineage>
</organism>
<protein>
    <submittedName>
        <fullName evidence="3">BTB and MATH domain-containing protein 40</fullName>
    </submittedName>
</protein>
<dbReference type="InterPro" id="IPR043502">
    <property type="entry name" value="DNA/RNA_pol_sf"/>
</dbReference>
<feature type="domain" description="BTB" evidence="2">
    <location>
        <begin position="1436"/>
        <end position="1518"/>
    </location>
</feature>
<dbReference type="CDD" id="cd18186">
    <property type="entry name" value="BTB_POZ_ZBTB_KLHL-like"/>
    <property type="match status" value="1"/>
</dbReference>
<evidence type="ECO:0000259" key="2">
    <source>
        <dbReference type="PROSITE" id="PS50097"/>
    </source>
</evidence>
<dbReference type="OrthoDB" id="437219at2759"/>
<dbReference type="Proteomes" id="UP000186817">
    <property type="component" value="Unassembled WGS sequence"/>
</dbReference>
<dbReference type="Gene3D" id="3.30.710.10">
    <property type="entry name" value="Potassium Channel Kv1.1, Chain A"/>
    <property type="match status" value="1"/>
</dbReference>
<gene>
    <name evidence="3" type="primary">bath-40</name>
    <name evidence="3" type="ORF">AK812_SmicGene40612</name>
</gene>
<dbReference type="PANTHER" id="PTHR45774:SF3">
    <property type="entry name" value="BTB (POZ) DOMAIN-CONTAINING 2B-RELATED"/>
    <property type="match status" value="1"/>
</dbReference>
<feature type="compositionally biased region" description="Basic residues" evidence="1">
    <location>
        <begin position="457"/>
        <end position="467"/>
    </location>
</feature>
<dbReference type="InterPro" id="IPR000210">
    <property type="entry name" value="BTB/POZ_dom"/>
</dbReference>
<sequence>MSDHPSSQDVLKLFESLPGETPSRGSAGDDTKSWTTGAYAQGNFRGLRTNTNLFPSCTEVICRFLRRRAPKRTFAALAIFQNLQSKRHRDVNNDGRFCNILVPLTLFQEGGVWIESPEGSVPAPDNPSLKGVVMSVQPGPCFLDAQLAHATMPWKGKRILLVGFTPNGAWEDVARAKLLLDLGFVPPSDFRLPEVETIASSVKTLKNLAFISSYSPGQADDAPLMEVERSEEVQVRTLTQPERAERYEKQVKRLSGVNIKGSSEPSERLVDVCVAIYERNQLQYVPWSRCSSREQEAQNESRKEVKLALDGSGKVKVDSASKEVVADTSTEVLVMQALQRRALAMEQANIVSYTLLDLWHQRLMKARLTDPPPGYSRPSFDQLRLADQKLFSELQDGTRSGIQALSSGRPVDNLIKDVMHRAEVSSLLLPLPASSVASVAKSTATAPPPQPTWKGNGKGKGKTKGKTGRMGTPRMPAELEGCKAYTQKGIAQLRVAGMQWCACCLFVPEEVLASLGFNLDIEPIGQSERYPQGFPWLSGTWRDKVESANLIYLQMARFCEWLSSLNISWSVENPERSYMWLLPEWKHLRSQCLDVVFDSCMWGSCRKKSTRFLTTCVEMLSLAKTCDNKHSHASWQPIKNKFGVQYATSQEAAYPHELCQAMSSALQLQAASFNLEVIRECPLQQSSHAAAASARRQPKLSKYKPLLEDFKYRVTVAVDSVELLILEIVASLLSSSPVDILLMKIAFMRVLNQVAASLGWPDEALHDELVRGFRITGLQDASGVFGLDPRRASGTKEDLLKQSKHLRPALWAKIKGAPLDSLGRELWDITYAEYRDKSWLEEPRTFSQLEQLMPEGWVPTRRFPVVQHDKLRPIDDLTECGTNGACSTSTLDKLDLRALDETVFTAMLIMRCLESRCFALRLDDGRILRGRVHPYWLQHPGPDRARVLVKTVDLKSAYKQLALHPDDRRFSVISLKDPADDEPKGFLCRVLPFASVGHFNRVARLVQRIFHEMKLLAANYFDDYPLLEVAELSQNADRCAKAVLDLFGFTWAKDKDEAFSPCTDLLGVRLATSTSGPAAVTLSNKPSRVEDLRNAIDKVVSDGVLKPCEAASVFGRLQFAETQLLGRAGRLAMADIRWIERAHHDVKLDDLDKNVFRMLASRVASGKPRVLTASTSAARALVFTDGACEGEEGIQQLTIGAVLYFWTGRAWLTRWFSGFVPAELASSWRAAGIGPTELYAVIVARHVWSRFLDNTRSMFFIDHAGVLSSCIKGTSRDSEWRKLLLAFEKIDASSPSLTWCARVPSQSNPSDSPSRGSSDFPTFGSVTCDEASCPIAKCSLRAVVSESVPCLVAFAAVPSWQRCQDMGQACVSSCVSPDAGRAGSCEAPLFHECAASDEVIISTGDDGMAAAAMVEAVEGDAAFAAGIFKNCFGRGGDFTVVVEEPQAEDSCGSEVVKRVEFKVWSQLLASWSAVFDKMINSEEFLEHKKAQVVLTDFSSGATEIFLRFLYSGIVEGPLETLVEVCAMADKYQVDRLHQLCTQAFHKGLTPETACQLFAAAARFRLPDLRRVALEEIWVKAKDALKECPKISPELLEEILTPGLICISHPDLRVVLQAWSSARKRKAGEEGTLPSHLQLVIERHLERLNDEEERFLATFGPEFGRPVSACHARDIFNGLFEEYQEMEDDSICFLGYYLQVVFGPKSWAFRSRNPEPLEEYFGNRRPFSLSSDSISWMLPHESVYLMGLSFVLDMPEQVHCRIFCSEDGVSWHLAADSGKSKIEAESALSLSRPPSLVKWFKLEVLEGDFHNNLRISGIRKDDIPA</sequence>
<dbReference type="PROSITE" id="PS50097">
    <property type="entry name" value="BTB"/>
    <property type="match status" value="1"/>
</dbReference>
<dbReference type="SUPFAM" id="SSF54695">
    <property type="entry name" value="POZ domain"/>
    <property type="match status" value="1"/>
</dbReference>
<accession>A0A1Q9C892</accession>
<feature type="region of interest" description="Disordered" evidence="1">
    <location>
        <begin position="441"/>
        <end position="475"/>
    </location>
</feature>
<evidence type="ECO:0000313" key="3">
    <source>
        <dbReference type="EMBL" id="OLP79138.1"/>
    </source>
</evidence>
<comment type="caution">
    <text evidence="3">The sequence shown here is derived from an EMBL/GenBank/DDBJ whole genome shotgun (WGS) entry which is preliminary data.</text>
</comment>
<proteinExistence type="predicted"/>
<dbReference type="PANTHER" id="PTHR45774">
    <property type="entry name" value="BTB/POZ DOMAIN-CONTAINING"/>
    <property type="match status" value="1"/>
</dbReference>